<dbReference type="Proteomes" id="UP001595755">
    <property type="component" value="Unassembled WGS sequence"/>
</dbReference>
<accession>A0ABV8SFM0</accession>
<evidence type="ECO:0000313" key="6">
    <source>
        <dbReference type="EMBL" id="MFC4306379.1"/>
    </source>
</evidence>
<comment type="caution">
    <text evidence="6">The sequence shown here is derived from an EMBL/GenBank/DDBJ whole genome shotgun (WGS) entry which is preliminary data.</text>
</comment>
<dbReference type="RefSeq" id="WP_204605050.1">
    <property type="nucleotide sequence ID" value="NZ_JBHSED010000058.1"/>
</dbReference>
<evidence type="ECO:0000256" key="1">
    <source>
        <dbReference type="ARBA" id="ARBA00022475"/>
    </source>
</evidence>
<organism evidence="6 7">
    <name type="scientific">Cohnella boryungensis</name>
    <dbReference type="NCBI Taxonomy" id="768479"/>
    <lineage>
        <taxon>Bacteria</taxon>
        <taxon>Bacillati</taxon>
        <taxon>Bacillota</taxon>
        <taxon>Bacilli</taxon>
        <taxon>Bacillales</taxon>
        <taxon>Paenibacillaceae</taxon>
        <taxon>Cohnella</taxon>
    </lineage>
</organism>
<evidence type="ECO:0000256" key="4">
    <source>
        <dbReference type="ARBA" id="ARBA00023139"/>
    </source>
</evidence>
<reference evidence="7" key="1">
    <citation type="journal article" date="2019" name="Int. J. Syst. Evol. Microbiol.">
        <title>The Global Catalogue of Microorganisms (GCM) 10K type strain sequencing project: providing services to taxonomists for standard genome sequencing and annotation.</title>
        <authorList>
            <consortium name="The Broad Institute Genomics Platform"/>
            <consortium name="The Broad Institute Genome Sequencing Center for Infectious Disease"/>
            <person name="Wu L."/>
            <person name="Ma J."/>
        </authorList>
    </citation>
    <scope>NUCLEOTIDE SEQUENCE [LARGE SCALE GENOMIC DNA]</scope>
    <source>
        <strain evidence="7">CGMCC 4.1641</strain>
    </source>
</reference>
<dbReference type="PROSITE" id="PS51257">
    <property type="entry name" value="PROKAR_LIPOPROTEIN"/>
    <property type="match status" value="1"/>
</dbReference>
<sequence length="437" mass="48259">MSIRIPTLAALFAAVLLLAGCSLLGPRQRAEPTQDKIKITIMHNWTVEDGKAKAMREVMERFRAEHPLIEVEEEGLSTDGLKARLRTLAAADEMPDLFVMWPDAMTRDFVRGDLLQPIDDFLNEEPEWRDNFIPNAFDGYTVGGKIYSVPMNRAPTSLIYYNKALFDRYNVKVPTTWQELIDAVEAFNRHHLIPIALGNKSNWFVQSTIFSTLADRVTGTDWFLRAVAQDGASFTDPEFIEALRLLQDFGKLNAFQPGFNGIDDNQMMQLYFTGQAAMVINGGWAASGIVQNAPKEVLDHTHVTILPAVEGGRGNPHSTSGVVGTGLGVNKKLTGDKKAAAMKLFYALSGPDGQRATLDSNTLISYKLELDKSTANPMFVELNELMQSVEVSPVYDVKLSAVPVEAMNSGLQELLLGEDPEEVARKIQEAYAGTMGN</sequence>
<dbReference type="PANTHER" id="PTHR43649:SF33">
    <property type="entry name" value="POLYGALACTURONAN_RHAMNOGALACTURONAN-BINDING PROTEIN YTCQ"/>
    <property type="match status" value="1"/>
</dbReference>
<name>A0ABV8SFM0_9BACL</name>
<evidence type="ECO:0000256" key="5">
    <source>
        <dbReference type="ARBA" id="ARBA00023288"/>
    </source>
</evidence>
<evidence type="ECO:0000256" key="3">
    <source>
        <dbReference type="ARBA" id="ARBA00023136"/>
    </source>
</evidence>
<keyword evidence="2" id="KW-0732">Signal</keyword>
<dbReference type="PANTHER" id="PTHR43649">
    <property type="entry name" value="ARABINOSE-BINDING PROTEIN-RELATED"/>
    <property type="match status" value="1"/>
</dbReference>
<dbReference type="InterPro" id="IPR006059">
    <property type="entry name" value="SBP"/>
</dbReference>
<protein>
    <submittedName>
        <fullName evidence="6">Extracellular solute-binding protein</fullName>
    </submittedName>
</protein>
<dbReference type="Gene3D" id="3.40.190.10">
    <property type="entry name" value="Periplasmic binding protein-like II"/>
    <property type="match status" value="2"/>
</dbReference>
<gene>
    <name evidence="6" type="ORF">ACFO1S_23420</name>
</gene>
<keyword evidence="3" id="KW-0472">Membrane</keyword>
<evidence type="ECO:0000256" key="2">
    <source>
        <dbReference type="ARBA" id="ARBA00022729"/>
    </source>
</evidence>
<dbReference type="InterPro" id="IPR050490">
    <property type="entry name" value="Bact_solute-bd_prot1"/>
</dbReference>
<proteinExistence type="predicted"/>
<dbReference type="EMBL" id="JBHSED010000058">
    <property type="protein sequence ID" value="MFC4306379.1"/>
    <property type="molecule type" value="Genomic_DNA"/>
</dbReference>
<keyword evidence="5" id="KW-0449">Lipoprotein</keyword>
<dbReference type="Pfam" id="PF01547">
    <property type="entry name" value="SBP_bac_1"/>
    <property type="match status" value="1"/>
</dbReference>
<keyword evidence="4" id="KW-0564">Palmitate</keyword>
<dbReference type="SUPFAM" id="SSF53850">
    <property type="entry name" value="Periplasmic binding protein-like II"/>
    <property type="match status" value="1"/>
</dbReference>
<keyword evidence="7" id="KW-1185">Reference proteome</keyword>
<keyword evidence="1" id="KW-1003">Cell membrane</keyword>
<evidence type="ECO:0000313" key="7">
    <source>
        <dbReference type="Proteomes" id="UP001595755"/>
    </source>
</evidence>